<dbReference type="AlphaFoldDB" id="A0A371ILE5"/>
<sequence length="196" mass="23147">MATLFINSLIETHKSQLKIQQKKYEVKMEKLNDIYAKLVDIVNQYPNSSPNDALQYVKYAPNYSMESFDAVLKSLDYQIEDYKNQLENANVNYERRNDIEIQISNREYSKQKISEIRDKYYMAKENYKHFCESDKVIFELYASQDVRNCLVEFEVEVHNAFISGRNVGNADDPLNNRIEIIRRKLINSIRGDIGTY</sequence>
<evidence type="ECO:0000256" key="1">
    <source>
        <dbReference type="SAM" id="Coils"/>
    </source>
</evidence>
<organism evidence="2 3">
    <name type="scientific">Criibacterium bergeronii</name>
    <dbReference type="NCBI Taxonomy" id="1871336"/>
    <lineage>
        <taxon>Bacteria</taxon>
        <taxon>Bacillati</taxon>
        <taxon>Bacillota</taxon>
        <taxon>Clostridia</taxon>
        <taxon>Peptostreptococcales</taxon>
        <taxon>Filifactoraceae</taxon>
        <taxon>Criibacterium</taxon>
    </lineage>
</organism>
<keyword evidence="1" id="KW-0175">Coiled coil</keyword>
<gene>
    <name evidence="2" type="ORF">BBG48_005470</name>
</gene>
<feature type="coiled-coil region" evidence="1">
    <location>
        <begin position="72"/>
        <end position="99"/>
    </location>
</feature>
<dbReference type="Proteomes" id="UP000093352">
    <property type="component" value="Unassembled WGS sequence"/>
</dbReference>
<protein>
    <submittedName>
        <fullName evidence="2">Uncharacterized protein</fullName>
    </submittedName>
</protein>
<accession>A0A371ILE5</accession>
<evidence type="ECO:0000313" key="3">
    <source>
        <dbReference type="Proteomes" id="UP000093352"/>
    </source>
</evidence>
<reference evidence="2 3" key="1">
    <citation type="journal article" date="2016" name="Genome Announc.">
        <title>Draft Genome Sequence of Criibacterium bergeronii gen. nov., sp. nov., Strain CCRI-22567T, Isolated from a Vaginal Sample from a Woman with Bacterial Vaginosis.</title>
        <authorList>
            <person name="Maheux A.F."/>
            <person name="Berube E."/>
            <person name="Boudreau D.K."/>
            <person name="Raymond F."/>
            <person name="Corbeil J."/>
            <person name="Roy P.H."/>
            <person name="Boissinot M."/>
            <person name="Omar R.F."/>
        </authorList>
    </citation>
    <scope>NUCLEOTIDE SEQUENCE [LARGE SCALE GENOMIC DNA]</scope>
    <source>
        <strain evidence="2 3">CCRI-22567</strain>
    </source>
</reference>
<proteinExistence type="predicted"/>
<evidence type="ECO:0000313" key="2">
    <source>
        <dbReference type="EMBL" id="RDY21305.1"/>
    </source>
</evidence>
<keyword evidence="3" id="KW-1185">Reference proteome</keyword>
<comment type="caution">
    <text evidence="2">The sequence shown here is derived from an EMBL/GenBank/DDBJ whole genome shotgun (WGS) entry which is preliminary data.</text>
</comment>
<name>A0A371ILE5_9FIRM</name>
<dbReference type="EMBL" id="MBEW02000009">
    <property type="protein sequence ID" value="RDY21305.1"/>
    <property type="molecule type" value="Genomic_DNA"/>
</dbReference>